<organism evidence="6 7">
    <name type="scientific">Amycolatopsis rhabdoformis</name>
    <dbReference type="NCBI Taxonomy" id="1448059"/>
    <lineage>
        <taxon>Bacteria</taxon>
        <taxon>Bacillati</taxon>
        <taxon>Actinomycetota</taxon>
        <taxon>Actinomycetes</taxon>
        <taxon>Pseudonocardiales</taxon>
        <taxon>Pseudonocardiaceae</taxon>
        <taxon>Amycolatopsis</taxon>
    </lineage>
</organism>
<dbReference type="PANTHER" id="PTHR47506">
    <property type="entry name" value="TRANSCRIPTIONAL REGULATORY PROTEIN"/>
    <property type="match status" value="1"/>
</dbReference>
<dbReference type="Pfam" id="PF00440">
    <property type="entry name" value="TetR_N"/>
    <property type="match status" value="1"/>
</dbReference>
<dbReference type="InterPro" id="IPR009057">
    <property type="entry name" value="Homeodomain-like_sf"/>
</dbReference>
<dbReference type="PANTHER" id="PTHR47506:SF1">
    <property type="entry name" value="HTH-TYPE TRANSCRIPTIONAL REGULATOR YJDC"/>
    <property type="match status" value="1"/>
</dbReference>
<accession>A0ABZ1I2I5</accession>
<evidence type="ECO:0000313" key="7">
    <source>
        <dbReference type="Proteomes" id="UP001330812"/>
    </source>
</evidence>
<evidence type="ECO:0000256" key="1">
    <source>
        <dbReference type="ARBA" id="ARBA00023015"/>
    </source>
</evidence>
<keyword evidence="2 4" id="KW-0238">DNA-binding</keyword>
<dbReference type="SUPFAM" id="SSF48498">
    <property type="entry name" value="Tetracyclin repressor-like, C-terminal domain"/>
    <property type="match status" value="1"/>
</dbReference>
<protein>
    <submittedName>
        <fullName evidence="6">TetR family transcriptional regulator</fullName>
    </submittedName>
</protein>
<sequence length="191" mass="20855">MSRTRPGDAGAKVLKAASTLFYRDGIHAVGVDTVAAEAGVTKAALYGNFGSKSRLVVAYLRERDRQWQEKIDQITAVRTDPAERILAVFDAYEAWLSRDGYRGCGFLNATSEFPDPADPVREVVRHHKTALHSYLLTQLQRIEPDHAETVADQLILLLEGAAVTSVVTQASRPFHTAKRLATTLISPPAGA</sequence>
<dbReference type="PRINTS" id="PR00455">
    <property type="entry name" value="HTHTETR"/>
</dbReference>
<evidence type="ECO:0000256" key="4">
    <source>
        <dbReference type="PROSITE-ProRule" id="PRU00335"/>
    </source>
</evidence>
<evidence type="ECO:0000256" key="3">
    <source>
        <dbReference type="ARBA" id="ARBA00023163"/>
    </source>
</evidence>
<gene>
    <name evidence="6" type="ORF">VSH64_34165</name>
</gene>
<dbReference type="InterPro" id="IPR011075">
    <property type="entry name" value="TetR_C"/>
</dbReference>
<feature type="DNA-binding region" description="H-T-H motif" evidence="4">
    <location>
        <begin position="30"/>
        <end position="49"/>
    </location>
</feature>
<dbReference type="SUPFAM" id="SSF46689">
    <property type="entry name" value="Homeodomain-like"/>
    <property type="match status" value="1"/>
</dbReference>
<evidence type="ECO:0000259" key="5">
    <source>
        <dbReference type="PROSITE" id="PS50977"/>
    </source>
</evidence>
<proteinExistence type="predicted"/>
<dbReference type="Pfam" id="PF16925">
    <property type="entry name" value="TetR_C_13"/>
    <property type="match status" value="1"/>
</dbReference>
<feature type="domain" description="HTH tetR-type" evidence="5">
    <location>
        <begin position="7"/>
        <end position="67"/>
    </location>
</feature>
<evidence type="ECO:0000313" key="6">
    <source>
        <dbReference type="EMBL" id="WSE27865.1"/>
    </source>
</evidence>
<dbReference type="InterPro" id="IPR001647">
    <property type="entry name" value="HTH_TetR"/>
</dbReference>
<name>A0ABZ1I2I5_9PSEU</name>
<reference evidence="6 7" key="1">
    <citation type="journal article" date="2015" name="Int. J. Syst. Evol. Microbiol.">
        <title>Amycolatopsis rhabdoformis sp. nov., an actinomycete isolated from a tropical forest soil.</title>
        <authorList>
            <person name="Souza W.R."/>
            <person name="Silva R.E."/>
            <person name="Goodfellow M."/>
            <person name="Busarakam K."/>
            <person name="Figueiro F.S."/>
            <person name="Ferreira D."/>
            <person name="Rodrigues-Filho E."/>
            <person name="Moraes L.A.B."/>
            <person name="Zucchi T.D."/>
        </authorList>
    </citation>
    <scope>NUCLEOTIDE SEQUENCE [LARGE SCALE GENOMIC DNA]</scope>
    <source>
        <strain evidence="6 7">NCIMB 14900</strain>
    </source>
</reference>
<dbReference type="InterPro" id="IPR036271">
    <property type="entry name" value="Tet_transcr_reg_TetR-rel_C_sf"/>
</dbReference>
<dbReference type="Gene3D" id="1.10.357.10">
    <property type="entry name" value="Tetracycline Repressor, domain 2"/>
    <property type="match status" value="1"/>
</dbReference>
<dbReference type="Proteomes" id="UP001330812">
    <property type="component" value="Chromosome"/>
</dbReference>
<dbReference type="EMBL" id="CP142149">
    <property type="protein sequence ID" value="WSE27865.1"/>
    <property type="molecule type" value="Genomic_DNA"/>
</dbReference>
<evidence type="ECO:0000256" key="2">
    <source>
        <dbReference type="ARBA" id="ARBA00023125"/>
    </source>
</evidence>
<dbReference type="PROSITE" id="PS50977">
    <property type="entry name" value="HTH_TETR_2"/>
    <property type="match status" value="1"/>
</dbReference>
<keyword evidence="3" id="KW-0804">Transcription</keyword>
<keyword evidence="1" id="KW-0805">Transcription regulation</keyword>
<dbReference type="RefSeq" id="WP_326566869.1">
    <property type="nucleotide sequence ID" value="NZ_CP142149.1"/>
</dbReference>
<keyword evidence="7" id="KW-1185">Reference proteome</keyword>